<gene>
    <name evidence="4" type="ORF">BB558_001971</name>
</gene>
<feature type="region of interest" description="Disordered" evidence="2">
    <location>
        <begin position="392"/>
        <end position="414"/>
    </location>
</feature>
<dbReference type="InterPro" id="IPR035445">
    <property type="entry name" value="GYF-like_dom_sf"/>
</dbReference>
<sequence length="933" mass="104529">MLYWLKNNKACDIINNYGWKENKQIAWPIKWKEKSAKIVNNDTNTANGSRDQEQQIKKQGSVQRFGPSNSYLYKSYFWFFCYKPTNSDLSKMTTQMNFGPEWMRARLDTKSNDSPKKQDISQIKNLSDPQKSTPRKTYSLQQMIDLFDESLIKMPAEMKNRNELVFSETVLLPLEKVELTPEEAQKLSGPVNSELNRRFIMQQQAQQKRMQQLAQQQISLANQRKTSIDRRIGMPLNISSDINVHEFDEGRQWSSSKIRRGMVGTFGADGSFKYTEEGGLESISGKGQMRNQPLISNTSLASEESLVSLLEEPVWYYKDPKGALQGPFSGLSMQEWFIAGYFPEDLHVRRKDWNEFETLASITMQLQNTAEPFIVATLLEPTHSLIPSMDPHPVANLEQGENLPQPDVNETTPEGLDSGIIGEEAKELYNKILSQSTTSADNDPESSRHQVVAARSIQLAQILSEQENILVEISNHQQILQLLQQQAQQQLLQLGNALVQEQQQIRQQSHLSGAAVSQEYLARLQHQSRIAEESIRLELAQQTQVHMVHLTQLESALDPIVIDAVQRGGIPYAVALIRQQLRQLEAHIIMEQQALNAQNPDLESGNSGQTQSNLLDTYQQPQPIPGNFPGTHDISNLPTDESQLQSNVLKGIDEPKEEVSNDLPASGSIDKTISEALSKVDIGSTVAPKKGKTAGNRKSIDTSQQSKKEETKNQSQKGKPGPKQKNKNSSDSKDKDAKSTPEPTEKQSEGQGKKEKVTSKDSNKSQAVGKNKKNKQEQEGVANSKHTNESSSPKRLENEDTGTASPQNEQTKPETKSNPWVTTGSTVKKSNTPKPSPEFVNWCRSSLSSLKDIDLEEFIQVLFSFPMDPPKSSLEIISDQIYAHSQSLNGKSFAAEFVKRRKEDAGGLKKTVGQSTPQSDFQVVGKKGKKNRS</sequence>
<dbReference type="Proteomes" id="UP000245591">
    <property type="component" value="Unassembled WGS sequence"/>
</dbReference>
<evidence type="ECO:0000313" key="4">
    <source>
        <dbReference type="EMBL" id="PWA01900.1"/>
    </source>
</evidence>
<feature type="region of interest" description="Disordered" evidence="2">
    <location>
        <begin position="41"/>
        <end position="61"/>
    </location>
</feature>
<organism evidence="4 5">
    <name type="scientific">Smittium angustum</name>
    <dbReference type="NCBI Taxonomy" id="133377"/>
    <lineage>
        <taxon>Eukaryota</taxon>
        <taxon>Fungi</taxon>
        <taxon>Fungi incertae sedis</taxon>
        <taxon>Zoopagomycota</taxon>
        <taxon>Kickxellomycotina</taxon>
        <taxon>Harpellomycetes</taxon>
        <taxon>Harpellales</taxon>
        <taxon>Legeriomycetaceae</taxon>
        <taxon>Smittium</taxon>
    </lineage>
</organism>
<comment type="caution">
    <text evidence="4">The sequence shown here is derived from an EMBL/GenBank/DDBJ whole genome shotgun (WGS) entry which is preliminary data.</text>
</comment>
<feature type="coiled-coil region" evidence="1">
    <location>
        <begin position="473"/>
        <end position="504"/>
    </location>
</feature>
<proteinExistence type="predicted"/>
<dbReference type="EMBL" id="MBFU01000123">
    <property type="protein sequence ID" value="PWA01900.1"/>
    <property type="molecule type" value="Genomic_DNA"/>
</dbReference>
<feature type="compositionally biased region" description="Basic and acidic residues" evidence="2">
    <location>
        <begin position="109"/>
        <end position="119"/>
    </location>
</feature>
<dbReference type="CDD" id="cd00072">
    <property type="entry name" value="GYF"/>
    <property type="match status" value="1"/>
</dbReference>
<feature type="compositionally biased region" description="Polar residues" evidence="2">
    <location>
        <begin position="801"/>
        <end position="833"/>
    </location>
</feature>
<feature type="compositionally biased region" description="Basic and acidic residues" evidence="2">
    <location>
        <begin position="786"/>
        <end position="798"/>
    </location>
</feature>
<dbReference type="SMART" id="SM00444">
    <property type="entry name" value="GYF"/>
    <property type="match status" value="1"/>
</dbReference>
<evidence type="ECO:0000256" key="2">
    <source>
        <dbReference type="SAM" id="MobiDB-lite"/>
    </source>
</evidence>
<feature type="compositionally biased region" description="Polar residues" evidence="2">
    <location>
        <begin position="120"/>
        <end position="135"/>
    </location>
</feature>
<dbReference type="SUPFAM" id="SSF55277">
    <property type="entry name" value="GYF domain"/>
    <property type="match status" value="1"/>
</dbReference>
<dbReference type="AlphaFoldDB" id="A0A2U1J9V6"/>
<feature type="compositionally biased region" description="Polar residues" evidence="2">
    <location>
        <begin position="599"/>
        <end position="621"/>
    </location>
</feature>
<dbReference type="PROSITE" id="PS50829">
    <property type="entry name" value="GYF"/>
    <property type="match status" value="1"/>
</dbReference>
<feature type="domain" description="GYF" evidence="3">
    <location>
        <begin position="312"/>
        <end position="360"/>
    </location>
</feature>
<protein>
    <recommendedName>
        <fullName evidence="3">GYF domain-containing protein</fullName>
    </recommendedName>
</protein>
<name>A0A2U1J9V6_SMIAN</name>
<keyword evidence="1" id="KW-0175">Coiled coil</keyword>
<dbReference type="Pfam" id="PF02213">
    <property type="entry name" value="GYF"/>
    <property type="match status" value="1"/>
</dbReference>
<accession>A0A2U1J9V6</accession>
<feature type="compositionally biased region" description="Basic and acidic residues" evidence="2">
    <location>
        <begin position="728"/>
        <end position="763"/>
    </location>
</feature>
<feature type="region of interest" description="Disordered" evidence="2">
    <location>
        <begin position="599"/>
        <end position="639"/>
    </location>
</feature>
<feature type="region of interest" description="Disordered" evidence="2">
    <location>
        <begin position="686"/>
        <end position="839"/>
    </location>
</feature>
<feature type="compositionally biased region" description="Polar residues" evidence="2">
    <location>
        <begin position="912"/>
        <end position="921"/>
    </location>
</feature>
<reference evidence="4 5" key="1">
    <citation type="journal article" date="2018" name="MBio">
        <title>Comparative Genomics Reveals the Core Gene Toolbox for the Fungus-Insect Symbiosis.</title>
        <authorList>
            <person name="Wang Y."/>
            <person name="Stata M."/>
            <person name="Wang W."/>
            <person name="Stajich J.E."/>
            <person name="White M.M."/>
            <person name="Moncalvo J.M."/>
        </authorList>
    </citation>
    <scope>NUCLEOTIDE SEQUENCE [LARGE SCALE GENOMIC DNA]</scope>
    <source>
        <strain evidence="4 5">AUS-126-30</strain>
    </source>
</reference>
<keyword evidence="5" id="KW-1185">Reference proteome</keyword>
<feature type="region of interest" description="Disordered" evidence="2">
    <location>
        <begin position="109"/>
        <end position="135"/>
    </location>
</feature>
<evidence type="ECO:0000313" key="5">
    <source>
        <dbReference type="Proteomes" id="UP000245591"/>
    </source>
</evidence>
<feature type="region of interest" description="Disordered" evidence="2">
    <location>
        <begin position="904"/>
        <end position="933"/>
    </location>
</feature>
<dbReference type="Gene3D" id="3.30.1490.40">
    <property type="match status" value="1"/>
</dbReference>
<dbReference type="InterPro" id="IPR003169">
    <property type="entry name" value="GYF"/>
</dbReference>
<evidence type="ECO:0000259" key="3">
    <source>
        <dbReference type="PROSITE" id="PS50829"/>
    </source>
</evidence>
<evidence type="ECO:0000256" key="1">
    <source>
        <dbReference type="SAM" id="Coils"/>
    </source>
</evidence>